<dbReference type="KEGG" id="fse:DI487_08235"/>
<keyword evidence="3 6" id="KW-0812">Transmembrane</keyword>
<dbReference type="InterPro" id="IPR001123">
    <property type="entry name" value="LeuE-type"/>
</dbReference>
<dbReference type="AlphaFoldDB" id="A0A2U8QUT9"/>
<feature type="transmembrane region" description="Helical" evidence="6">
    <location>
        <begin position="144"/>
        <end position="169"/>
    </location>
</feature>
<dbReference type="GO" id="GO:0006865">
    <property type="term" value="P:amino acid transport"/>
    <property type="evidence" value="ECO:0007669"/>
    <property type="project" value="InterPro"/>
</dbReference>
<dbReference type="Pfam" id="PF01810">
    <property type="entry name" value="LysE"/>
    <property type="match status" value="1"/>
</dbReference>
<keyword evidence="5 6" id="KW-0472">Membrane</keyword>
<organism evidence="7 8">
    <name type="scientific">Flavobacterium sediminis</name>
    <dbReference type="NCBI Taxonomy" id="2201181"/>
    <lineage>
        <taxon>Bacteria</taxon>
        <taxon>Pseudomonadati</taxon>
        <taxon>Bacteroidota</taxon>
        <taxon>Flavobacteriia</taxon>
        <taxon>Flavobacteriales</taxon>
        <taxon>Flavobacteriaceae</taxon>
        <taxon>Flavobacterium</taxon>
    </lineage>
</organism>
<dbReference type="EMBL" id="CP029463">
    <property type="protein sequence ID" value="AWM13849.1"/>
    <property type="molecule type" value="Genomic_DNA"/>
</dbReference>
<evidence type="ECO:0000313" key="8">
    <source>
        <dbReference type="Proteomes" id="UP000245429"/>
    </source>
</evidence>
<sequence>MELVIAFLAGFVIAAIGIVAPGMLNMTIARLSVEESKKQALLFALGSVVIVFFQSFVGTYFAKFLDTNPHVTEMLKKFGTVIFILLTFFFIYNGIKAKKKENINVEVKDKRNRFLFGVTLSSLNMFAVPYYAVMGLMLASKDLFHFSILEIISFSLAASIGTFAIFYIYAVFFKKIEHKVTLLSKNINFFIAIVTGIVAITSLIKILS</sequence>
<gene>
    <name evidence="7" type="ORF">DI487_08235</name>
</gene>
<evidence type="ECO:0000313" key="7">
    <source>
        <dbReference type="EMBL" id="AWM13849.1"/>
    </source>
</evidence>
<keyword evidence="2" id="KW-1003">Cell membrane</keyword>
<keyword evidence="8" id="KW-1185">Reference proteome</keyword>
<feature type="transmembrane region" description="Helical" evidence="6">
    <location>
        <begin position="6"/>
        <end position="28"/>
    </location>
</feature>
<evidence type="ECO:0000256" key="1">
    <source>
        <dbReference type="ARBA" id="ARBA00004651"/>
    </source>
</evidence>
<dbReference type="Proteomes" id="UP000245429">
    <property type="component" value="Chromosome"/>
</dbReference>
<comment type="subcellular location">
    <subcellularLocation>
        <location evidence="1">Cell membrane</location>
        <topology evidence="1">Multi-pass membrane protein</topology>
    </subcellularLocation>
</comment>
<keyword evidence="4 6" id="KW-1133">Transmembrane helix</keyword>
<evidence type="ECO:0000256" key="6">
    <source>
        <dbReference type="SAM" id="Phobius"/>
    </source>
</evidence>
<dbReference type="OrthoDB" id="1451945at2"/>
<evidence type="ECO:0000256" key="3">
    <source>
        <dbReference type="ARBA" id="ARBA00022692"/>
    </source>
</evidence>
<feature type="transmembrane region" description="Helical" evidence="6">
    <location>
        <begin position="189"/>
        <end position="207"/>
    </location>
</feature>
<accession>A0A2U8QUT9</accession>
<evidence type="ECO:0000256" key="2">
    <source>
        <dbReference type="ARBA" id="ARBA00022475"/>
    </source>
</evidence>
<dbReference type="RefSeq" id="WP_109569216.1">
    <property type="nucleotide sequence ID" value="NZ_CP029463.1"/>
</dbReference>
<feature type="transmembrane region" description="Helical" evidence="6">
    <location>
        <begin position="114"/>
        <end position="132"/>
    </location>
</feature>
<feature type="transmembrane region" description="Helical" evidence="6">
    <location>
        <begin position="40"/>
        <end position="62"/>
    </location>
</feature>
<evidence type="ECO:0000256" key="4">
    <source>
        <dbReference type="ARBA" id="ARBA00022989"/>
    </source>
</evidence>
<reference evidence="7 8" key="1">
    <citation type="submission" date="2018-05" db="EMBL/GenBank/DDBJ databases">
        <title>Flavobacterium sp. MEBiC07310.</title>
        <authorList>
            <person name="Baek K."/>
        </authorList>
    </citation>
    <scope>NUCLEOTIDE SEQUENCE [LARGE SCALE GENOMIC DNA]</scope>
    <source>
        <strain evidence="7 8">MEBiC07310</strain>
    </source>
</reference>
<dbReference type="GO" id="GO:0005886">
    <property type="term" value="C:plasma membrane"/>
    <property type="evidence" value="ECO:0007669"/>
    <property type="project" value="UniProtKB-SubCell"/>
</dbReference>
<proteinExistence type="predicted"/>
<feature type="transmembrane region" description="Helical" evidence="6">
    <location>
        <begin position="74"/>
        <end position="93"/>
    </location>
</feature>
<evidence type="ECO:0000256" key="5">
    <source>
        <dbReference type="ARBA" id="ARBA00023136"/>
    </source>
</evidence>
<name>A0A2U8QUT9_9FLAO</name>
<protein>
    <submittedName>
        <fullName evidence="7">Lysine transporter LysE</fullName>
    </submittedName>
</protein>